<dbReference type="FunCoup" id="A0A2R6QLR9">
    <property type="interactions" value="328"/>
</dbReference>
<comment type="similarity">
    <text evidence="6">Belongs to the DESIGUAL family.</text>
</comment>
<comment type="caution">
    <text evidence="8">The sequence shown here is derived from an EMBL/GenBank/DDBJ whole genome shotgun (WGS) entry which is preliminary data.</text>
</comment>
<dbReference type="Gramene" id="PSS10335">
    <property type="protein sequence ID" value="PSS10335"/>
    <property type="gene ID" value="CEY00_Acc17428"/>
</dbReference>
<sequence length="208" mass="22748">MKHQRERERERDYIYKTSPIFGFLKKQLIFQSSQIAKMAKNTGPVVCLLILVMDIVAGILAIEAEIAQNKVKHLTVWVLECRDPSYEAFKLGLAAAVLLALAHTIANLLGGCICAWSKEELGKASANKQLAVASLVFSWILLAVAFSMLIIGTLSNSSSRKSCGIADNRLLSLGGILCFIHGLFIVAYYVSATAVAREEKKTQHGDHA</sequence>
<proteinExistence type="inferred from homology"/>
<evidence type="ECO:0000256" key="5">
    <source>
        <dbReference type="ARBA" id="ARBA00023136"/>
    </source>
</evidence>
<evidence type="ECO:0000256" key="2">
    <source>
        <dbReference type="ARBA" id="ARBA00022692"/>
    </source>
</evidence>
<feature type="transmembrane region" description="Helical" evidence="7">
    <location>
        <begin position="45"/>
        <end position="68"/>
    </location>
</feature>
<organism evidence="8 9">
    <name type="scientific">Actinidia chinensis var. chinensis</name>
    <name type="common">Chinese soft-hair kiwi</name>
    <dbReference type="NCBI Taxonomy" id="1590841"/>
    <lineage>
        <taxon>Eukaryota</taxon>
        <taxon>Viridiplantae</taxon>
        <taxon>Streptophyta</taxon>
        <taxon>Embryophyta</taxon>
        <taxon>Tracheophyta</taxon>
        <taxon>Spermatophyta</taxon>
        <taxon>Magnoliopsida</taxon>
        <taxon>eudicotyledons</taxon>
        <taxon>Gunneridae</taxon>
        <taxon>Pentapetalae</taxon>
        <taxon>asterids</taxon>
        <taxon>Ericales</taxon>
        <taxon>Actinidiaceae</taxon>
        <taxon>Actinidia</taxon>
    </lineage>
</organism>
<feature type="transmembrane region" description="Helical" evidence="7">
    <location>
        <begin position="88"/>
        <end position="109"/>
    </location>
</feature>
<evidence type="ECO:0000256" key="7">
    <source>
        <dbReference type="SAM" id="Phobius"/>
    </source>
</evidence>
<dbReference type="AlphaFoldDB" id="A0A2R6QLR9"/>
<keyword evidence="2 7" id="KW-0812">Transmembrane</keyword>
<dbReference type="InterPro" id="IPR009606">
    <property type="entry name" value="DEAL/Modifying_wall_lignin1/2"/>
</dbReference>
<evidence type="ECO:0000256" key="6">
    <source>
        <dbReference type="ARBA" id="ARBA00029467"/>
    </source>
</evidence>
<name>A0A2R6QLR9_ACTCC</name>
<dbReference type="Proteomes" id="UP000241394">
    <property type="component" value="Chromosome LG15"/>
</dbReference>
<dbReference type="OrthoDB" id="1667348at2759"/>
<dbReference type="STRING" id="1590841.A0A2R6QLR9"/>
<dbReference type="PANTHER" id="PTHR31769">
    <property type="entry name" value="OS07G0462200 PROTEIN-RELATED"/>
    <property type="match status" value="1"/>
</dbReference>
<evidence type="ECO:0000256" key="3">
    <source>
        <dbReference type="ARBA" id="ARBA00022729"/>
    </source>
</evidence>
<keyword evidence="5 7" id="KW-0472">Membrane</keyword>
<dbReference type="GO" id="GO:0012505">
    <property type="term" value="C:endomembrane system"/>
    <property type="evidence" value="ECO:0007669"/>
    <property type="project" value="UniProtKB-SubCell"/>
</dbReference>
<accession>A0A2R6QLR9</accession>
<evidence type="ECO:0000313" key="9">
    <source>
        <dbReference type="Proteomes" id="UP000241394"/>
    </source>
</evidence>
<feature type="transmembrane region" description="Helical" evidence="7">
    <location>
        <begin position="130"/>
        <end position="151"/>
    </location>
</feature>
<reference evidence="9" key="2">
    <citation type="journal article" date="2018" name="BMC Genomics">
        <title>A manually annotated Actinidia chinensis var. chinensis (kiwifruit) genome highlights the challenges associated with draft genomes and gene prediction in plants.</title>
        <authorList>
            <person name="Pilkington S.M."/>
            <person name="Crowhurst R."/>
            <person name="Hilario E."/>
            <person name="Nardozza S."/>
            <person name="Fraser L."/>
            <person name="Peng Y."/>
            <person name="Gunaseelan K."/>
            <person name="Simpson R."/>
            <person name="Tahir J."/>
            <person name="Deroles S.C."/>
            <person name="Templeton K."/>
            <person name="Luo Z."/>
            <person name="Davy M."/>
            <person name="Cheng C."/>
            <person name="McNeilage M."/>
            <person name="Scaglione D."/>
            <person name="Liu Y."/>
            <person name="Zhang Q."/>
            <person name="Datson P."/>
            <person name="De Silva N."/>
            <person name="Gardiner S.E."/>
            <person name="Bassett H."/>
            <person name="Chagne D."/>
            <person name="McCallum J."/>
            <person name="Dzierzon H."/>
            <person name="Deng C."/>
            <person name="Wang Y.Y."/>
            <person name="Barron L."/>
            <person name="Manako K."/>
            <person name="Bowen J."/>
            <person name="Foster T.M."/>
            <person name="Erridge Z.A."/>
            <person name="Tiffin H."/>
            <person name="Waite C.N."/>
            <person name="Davies K.M."/>
            <person name="Grierson E.P."/>
            <person name="Laing W.A."/>
            <person name="Kirk R."/>
            <person name="Chen X."/>
            <person name="Wood M."/>
            <person name="Montefiori M."/>
            <person name="Brummell D.A."/>
            <person name="Schwinn K.E."/>
            <person name="Catanach A."/>
            <person name="Fullerton C."/>
            <person name="Li D."/>
            <person name="Meiyalaghan S."/>
            <person name="Nieuwenhuizen N."/>
            <person name="Read N."/>
            <person name="Prakash R."/>
            <person name="Hunter D."/>
            <person name="Zhang H."/>
            <person name="McKenzie M."/>
            <person name="Knabel M."/>
            <person name="Harris A."/>
            <person name="Allan A.C."/>
            <person name="Gleave A."/>
            <person name="Chen A."/>
            <person name="Janssen B.J."/>
            <person name="Plunkett B."/>
            <person name="Ampomah-Dwamena C."/>
            <person name="Voogd C."/>
            <person name="Leif D."/>
            <person name="Lafferty D."/>
            <person name="Souleyre E.J.F."/>
            <person name="Varkonyi-Gasic E."/>
            <person name="Gambi F."/>
            <person name="Hanley J."/>
            <person name="Yao J.L."/>
            <person name="Cheung J."/>
            <person name="David K.M."/>
            <person name="Warren B."/>
            <person name="Marsh K."/>
            <person name="Snowden K.C."/>
            <person name="Lin-Wang K."/>
            <person name="Brian L."/>
            <person name="Martinez-Sanchez M."/>
            <person name="Wang M."/>
            <person name="Ileperuma N."/>
            <person name="Macnee N."/>
            <person name="Campin R."/>
            <person name="McAtee P."/>
            <person name="Drummond R.S.M."/>
            <person name="Espley R.V."/>
            <person name="Ireland H.S."/>
            <person name="Wu R."/>
            <person name="Atkinson R.G."/>
            <person name="Karunairetnam S."/>
            <person name="Bulley S."/>
            <person name="Chunkath S."/>
            <person name="Hanley Z."/>
            <person name="Storey R."/>
            <person name="Thrimawithana A.H."/>
            <person name="Thomson S."/>
            <person name="David C."/>
            <person name="Testolin R."/>
            <person name="Huang H."/>
            <person name="Hellens R.P."/>
            <person name="Schaffer R.J."/>
        </authorList>
    </citation>
    <scope>NUCLEOTIDE SEQUENCE [LARGE SCALE GENOMIC DNA]</scope>
    <source>
        <strain evidence="9">cv. Red5</strain>
    </source>
</reference>
<dbReference type="InterPro" id="IPR052222">
    <property type="entry name" value="DESIGUAL"/>
</dbReference>
<protein>
    <submittedName>
        <fullName evidence="8">Fluoride ion transporter CrcB like</fullName>
    </submittedName>
</protein>
<evidence type="ECO:0000256" key="1">
    <source>
        <dbReference type="ARBA" id="ARBA00004127"/>
    </source>
</evidence>
<reference evidence="8 9" key="1">
    <citation type="submission" date="2017-07" db="EMBL/GenBank/DDBJ databases">
        <title>An improved, manually edited Actinidia chinensis var. chinensis (kiwifruit) genome highlights the challenges associated with draft genomes and gene prediction in plants.</title>
        <authorList>
            <person name="Pilkington S."/>
            <person name="Crowhurst R."/>
            <person name="Hilario E."/>
            <person name="Nardozza S."/>
            <person name="Fraser L."/>
            <person name="Peng Y."/>
            <person name="Gunaseelan K."/>
            <person name="Simpson R."/>
            <person name="Tahir J."/>
            <person name="Deroles S."/>
            <person name="Templeton K."/>
            <person name="Luo Z."/>
            <person name="Davy M."/>
            <person name="Cheng C."/>
            <person name="Mcneilage M."/>
            <person name="Scaglione D."/>
            <person name="Liu Y."/>
            <person name="Zhang Q."/>
            <person name="Datson P."/>
            <person name="De Silva N."/>
            <person name="Gardiner S."/>
            <person name="Bassett H."/>
            <person name="Chagne D."/>
            <person name="Mccallum J."/>
            <person name="Dzierzon H."/>
            <person name="Deng C."/>
            <person name="Wang Y.-Y."/>
            <person name="Barron N."/>
            <person name="Manako K."/>
            <person name="Bowen J."/>
            <person name="Foster T."/>
            <person name="Erridge Z."/>
            <person name="Tiffin H."/>
            <person name="Waite C."/>
            <person name="Davies K."/>
            <person name="Grierson E."/>
            <person name="Laing W."/>
            <person name="Kirk R."/>
            <person name="Chen X."/>
            <person name="Wood M."/>
            <person name="Montefiori M."/>
            <person name="Brummell D."/>
            <person name="Schwinn K."/>
            <person name="Catanach A."/>
            <person name="Fullerton C."/>
            <person name="Li D."/>
            <person name="Meiyalaghan S."/>
            <person name="Nieuwenhuizen N."/>
            <person name="Read N."/>
            <person name="Prakash R."/>
            <person name="Hunter D."/>
            <person name="Zhang H."/>
            <person name="Mckenzie M."/>
            <person name="Knabel M."/>
            <person name="Harris A."/>
            <person name="Allan A."/>
            <person name="Chen A."/>
            <person name="Janssen B."/>
            <person name="Plunkett B."/>
            <person name="Dwamena C."/>
            <person name="Voogd C."/>
            <person name="Leif D."/>
            <person name="Lafferty D."/>
            <person name="Souleyre E."/>
            <person name="Varkonyi-Gasic E."/>
            <person name="Gambi F."/>
            <person name="Hanley J."/>
            <person name="Yao J.-L."/>
            <person name="Cheung J."/>
            <person name="David K."/>
            <person name="Warren B."/>
            <person name="Marsh K."/>
            <person name="Snowden K."/>
            <person name="Lin-Wang K."/>
            <person name="Brian L."/>
            <person name="Martinez-Sanchez M."/>
            <person name="Wang M."/>
            <person name="Ileperuma N."/>
            <person name="Macnee N."/>
            <person name="Campin R."/>
            <person name="Mcatee P."/>
            <person name="Drummond R."/>
            <person name="Espley R."/>
            <person name="Ireland H."/>
            <person name="Wu R."/>
            <person name="Atkinson R."/>
            <person name="Karunairetnam S."/>
            <person name="Bulley S."/>
            <person name="Chunkath S."/>
            <person name="Hanley Z."/>
            <person name="Storey R."/>
            <person name="Thrimawithana A."/>
            <person name="Thomson S."/>
            <person name="David C."/>
            <person name="Testolin R."/>
        </authorList>
    </citation>
    <scope>NUCLEOTIDE SEQUENCE [LARGE SCALE GENOMIC DNA]</scope>
    <source>
        <strain evidence="9">cv. Red5</strain>
        <tissue evidence="8">Young leaf</tissue>
    </source>
</reference>
<evidence type="ECO:0000313" key="8">
    <source>
        <dbReference type="EMBL" id="PSS10335.1"/>
    </source>
</evidence>
<keyword evidence="4 7" id="KW-1133">Transmembrane helix</keyword>
<evidence type="ECO:0000256" key="4">
    <source>
        <dbReference type="ARBA" id="ARBA00022989"/>
    </source>
</evidence>
<keyword evidence="3" id="KW-0732">Signal</keyword>
<dbReference type="OMA" id="NVGFFIC"/>
<dbReference type="Pfam" id="PF06749">
    <property type="entry name" value="DUF1218"/>
    <property type="match status" value="1"/>
</dbReference>
<keyword evidence="9" id="KW-1185">Reference proteome</keyword>
<gene>
    <name evidence="8" type="ORF">CEY00_Acc17428</name>
</gene>
<comment type="subcellular location">
    <subcellularLocation>
        <location evidence="1">Endomembrane system</location>
        <topology evidence="1">Multi-pass membrane protein</topology>
    </subcellularLocation>
</comment>
<dbReference type="EMBL" id="NKQK01000015">
    <property type="protein sequence ID" value="PSS10335.1"/>
    <property type="molecule type" value="Genomic_DNA"/>
</dbReference>
<dbReference type="InParanoid" id="A0A2R6QLR9"/>
<feature type="transmembrane region" description="Helical" evidence="7">
    <location>
        <begin position="171"/>
        <end position="191"/>
    </location>
</feature>